<evidence type="ECO:0000256" key="1">
    <source>
        <dbReference type="SAM" id="Phobius"/>
    </source>
</evidence>
<keyword evidence="1" id="KW-0812">Transmembrane</keyword>
<name>A0ABQ5N2S9_9CLOT</name>
<dbReference type="Pfam" id="PF09997">
    <property type="entry name" value="DUF2238"/>
    <property type="match status" value="1"/>
</dbReference>
<reference evidence="2 3" key="1">
    <citation type="journal article" date="2024" name="Int. J. Syst. Evol. Microbiol.">
        <title>Clostridium omnivorum sp. nov., isolated from anoxic soil under the treatment of reductive soil disinfestation.</title>
        <authorList>
            <person name="Ueki A."/>
            <person name="Tonouchi A."/>
            <person name="Kaku N."/>
            <person name="Honma S."/>
            <person name="Ueki K."/>
        </authorList>
    </citation>
    <scope>NUCLEOTIDE SEQUENCE [LARGE SCALE GENOMIC DNA]</scope>
    <source>
        <strain evidence="2 3">E14</strain>
    </source>
</reference>
<evidence type="ECO:0000313" key="2">
    <source>
        <dbReference type="EMBL" id="GLC29491.1"/>
    </source>
</evidence>
<feature type="transmembrane region" description="Helical" evidence="1">
    <location>
        <begin position="34"/>
        <end position="52"/>
    </location>
</feature>
<organism evidence="2 3">
    <name type="scientific">Clostridium omnivorum</name>
    <dbReference type="NCBI Taxonomy" id="1604902"/>
    <lineage>
        <taxon>Bacteria</taxon>
        <taxon>Bacillati</taxon>
        <taxon>Bacillota</taxon>
        <taxon>Clostridia</taxon>
        <taxon>Eubacteriales</taxon>
        <taxon>Clostridiaceae</taxon>
        <taxon>Clostridium</taxon>
    </lineage>
</organism>
<feature type="transmembrane region" description="Helical" evidence="1">
    <location>
        <begin position="168"/>
        <end position="189"/>
    </location>
</feature>
<keyword evidence="1" id="KW-0472">Membrane</keyword>
<feature type="transmembrane region" description="Helical" evidence="1">
    <location>
        <begin position="59"/>
        <end position="79"/>
    </location>
</feature>
<keyword evidence="3" id="KW-1185">Reference proteome</keyword>
<comment type="caution">
    <text evidence="2">The sequence shown here is derived from an EMBL/GenBank/DDBJ whole genome shotgun (WGS) entry which is preliminary data.</text>
</comment>
<dbReference type="InterPro" id="IPR014509">
    <property type="entry name" value="YjdF-like"/>
</dbReference>
<dbReference type="RefSeq" id="WP_264848784.1">
    <property type="nucleotide sequence ID" value="NZ_BRXR01000001.1"/>
</dbReference>
<evidence type="ECO:0000313" key="3">
    <source>
        <dbReference type="Proteomes" id="UP001208567"/>
    </source>
</evidence>
<evidence type="ECO:0008006" key="4">
    <source>
        <dbReference type="Google" id="ProtNLM"/>
    </source>
</evidence>
<keyword evidence="1" id="KW-1133">Transmembrane helix</keyword>
<gene>
    <name evidence="2" type="ORF">bsdE14_09010</name>
</gene>
<feature type="transmembrane region" description="Helical" evidence="1">
    <location>
        <begin position="127"/>
        <end position="148"/>
    </location>
</feature>
<proteinExistence type="predicted"/>
<accession>A0ABQ5N2S9</accession>
<sequence>MKQLKSISALSLISNLIRLLLVLSMFLSFISENYFNMFLGTVTLFLTYLPFIIAKKNHIILPSIFQIIILLFIFAANYLGELNQFYDKFWWWDIMLHTLSGIIIGFIGFMLIYILNKEKKVNVNLSPGFMVLFAFCFAVSMGALWEIYEFSVDSLFGLHTQNGSLTDTMTDLIVDTLGALLASFYGYMYEKYRKNNFFRRFIILFLRDNPDLPKDETNM</sequence>
<protein>
    <recommendedName>
        <fullName evidence="4">Membrane-spanning protein</fullName>
    </recommendedName>
</protein>
<dbReference type="EMBL" id="BRXR01000001">
    <property type="protein sequence ID" value="GLC29491.1"/>
    <property type="molecule type" value="Genomic_DNA"/>
</dbReference>
<feature type="transmembrane region" description="Helical" evidence="1">
    <location>
        <begin position="94"/>
        <end position="115"/>
    </location>
</feature>
<dbReference type="Proteomes" id="UP001208567">
    <property type="component" value="Unassembled WGS sequence"/>
</dbReference>
<feature type="transmembrane region" description="Helical" evidence="1">
    <location>
        <begin position="7"/>
        <end position="28"/>
    </location>
</feature>